<dbReference type="EMBL" id="FNIT01000004">
    <property type="protein sequence ID" value="SDO22410.1"/>
    <property type="molecule type" value="Genomic_DNA"/>
</dbReference>
<dbReference type="OrthoDB" id="7961581at2"/>
<feature type="region of interest" description="Disordered" evidence="1">
    <location>
        <begin position="1"/>
        <end position="69"/>
    </location>
</feature>
<dbReference type="STRING" id="1166073.SAMN05192530_104273"/>
<keyword evidence="3" id="KW-1185">Reference proteome</keyword>
<evidence type="ECO:0000313" key="2">
    <source>
        <dbReference type="EMBL" id="SDO22410.1"/>
    </source>
</evidence>
<sequence>MNETKITDGLNDRSRDAPIGQTAGGLPDDTSRPVEVDEAEVARVRDKLMGDKLGGDDTKAEAEVEAHPS</sequence>
<dbReference type="Proteomes" id="UP000198793">
    <property type="component" value="Unassembled WGS sequence"/>
</dbReference>
<accession>A0A1H0HTJ9</accession>
<organism evidence="2 3">
    <name type="scientific">Aureimonas jatrophae</name>
    <dbReference type="NCBI Taxonomy" id="1166073"/>
    <lineage>
        <taxon>Bacteria</taxon>
        <taxon>Pseudomonadati</taxon>
        <taxon>Pseudomonadota</taxon>
        <taxon>Alphaproteobacteria</taxon>
        <taxon>Hyphomicrobiales</taxon>
        <taxon>Aurantimonadaceae</taxon>
        <taxon>Aureimonas</taxon>
    </lineage>
</organism>
<name>A0A1H0HTJ9_9HYPH</name>
<protein>
    <submittedName>
        <fullName evidence="2">Uncharacterized protein</fullName>
    </submittedName>
</protein>
<proteinExistence type="predicted"/>
<gene>
    <name evidence="2" type="ORF">SAMN05192530_104273</name>
</gene>
<evidence type="ECO:0000313" key="3">
    <source>
        <dbReference type="Proteomes" id="UP000198793"/>
    </source>
</evidence>
<dbReference type="RefSeq" id="WP_090673155.1">
    <property type="nucleotide sequence ID" value="NZ_FNIT01000004.1"/>
</dbReference>
<dbReference type="AlphaFoldDB" id="A0A1H0HTJ9"/>
<reference evidence="2 3" key="1">
    <citation type="submission" date="2016-10" db="EMBL/GenBank/DDBJ databases">
        <authorList>
            <person name="de Groot N.N."/>
        </authorList>
    </citation>
    <scope>NUCLEOTIDE SEQUENCE [LARGE SCALE GENOMIC DNA]</scope>
    <source>
        <strain evidence="3">L7-484,KACC 16230,DSM 25025</strain>
    </source>
</reference>
<evidence type="ECO:0000256" key="1">
    <source>
        <dbReference type="SAM" id="MobiDB-lite"/>
    </source>
</evidence>
<feature type="compositionally biased region" description="Basic and acidic residues" evidence="1">
    <location>
        <begin position="29"/>
        <end position="69"/>
    </location>
</feature>